<feature type="region of interest" description="Disordered" evidence="2">
    <location>
        <begin position="173"/>
        <end position="197"/>
    </location>
</feature>
<keyword evidence="5" id="KW-1185">Reference proteome</keyword>
<dbReference type="Gene3D" id="3.30.70.330">
    <property type="match status" value="1"/>
</dbReference>
<evidence type="ECO:0000313" key="5">
    <source>
        <dbReference type="Proteomes" id="UP000085678"/>
    </source>
</evidence>
<dbReference type="RefSeq" id="XP_013405833.1">
    <property type="nucleotide sequence ID" value="XM_013550379.1"/>
</dbReference>
<dbReference type="InterPro" id="IPR000504">
    <property type="entry name" value="RRM_dom"/>
</dbReference>
<dbReference type="PANTHER" id="PTHR11106">
    <property type="entry name" value="GANGLIOSIDE INDUCED DIFFERENTIATION ASSOCIATED PROTEIN 2-RELATED"/>
    <property type="match status" value="1"/>
</dbReference>
<evidence type="ECO:0000313" key="6">
    <source>
        <dbReference type="RefSeq" id="XP_013405833.1"/>
    </source>
</evidence>
<reference evidence="6" key="1">
    <citation type="submission" date="2025-08" db="UniProtKB">
        <authorList>
            <consortium name="RefSeq"/>
        </authorList>
    </citation>
    <scope>IDENTIFICATION</scope>
    <source>
        <tissue evidence="6">Gonads</tissue>
    </source>
</reference>
<dbReference type="GeneID" id="106170494"/>
<dbReference type="PROSITE" id="PS50102">
    <property type="entry name" value="RRM"/>
    <property type="match status" value="1"/>
</dbReference>
<dbReference type="GO" id="GO:0003723">
    <property type="term" value="F:RNA binding"/>
    <property type="evidence" value="ECO:0007669"/>
    <property type="project" value="UniProtKB-UniRule"/>
</dbReference>
<sequence length="559" mass="62245">MDSNETNTICVYNIPPGITKDDLARHFEEQGEVKGIAFPYRRQNNKAKITFKDATAAGQALKNKEQVINGQTLILIPEIEVSQDCTVTLNDKWMKKMSSHLETITEKAANCDVKFEKNADRKTRVSMYRVRGNFYRVQSLLAELESLYDHTVVFKGQLLKPKEQNGVKDAVAAEGASTKTKPEKHAHTPRQHDDMKPIQNPNLPCVQVVGILYQYIKTARRSWLQDLQDKYAVSILSKDIFAGIVNLRFQGDDIDKCNSAKCEFLALYDKICSSACVEEIPLKLQDEELNVLIALIQEAMKEKDVLAIAIPGAQAVTLVGASDQVCEAKKMCQEHMANAHAVFKTPESPDASPKKTSPYFKYKHEGVYGRMVFVTHQGITIKIYQGDIVKEQTDVIVNAANEALNHGGGIAEVIAKAAGPKLEEECKNIIKQRRQLNVADAVATKGGRLPCTFVVHVVGPRKSDYKDATKCFSALKQAVVNVLMVSNKTLKARSVAIPAVSSGIFGVPLDQVCRAFFEAIIEYSMESNQTMRLRDIRLVNIGYEVTCCMKSTFLERYNG</sequence>
<dbReference type="SMART" id="SM00360">
    <property type="entry name" value="RRM"/>
    <property type="match status" value="1"/>
</dbReference>
<dbReference type="InParanoid" id="A0A1S3J698"/>
<evidence type="ECO:0000256" key="1">
    <source>
        <dbReference type="PROSITE-ProRule" id="PRU00176"/>
    </source>
</evidence>
<dbReference type="KEGG" id="lak:106170494"/>
<protein>
    <submittedName>
        <fullName evidence="6">Uncharacterized protein LOC106170494</fullName>
    </submittedName>
</protein>
<dbReference type="Pfam" id="PF01661">
    <property type="entry name" value="Macro"/>
    <property type="match status" value="1"/>
</dbReference>
<dbReference type="AlphaFoldDB" id="A0A1S3J698"/>
<dbReference type="Proteomes" id="UP000085678">
    <property type="component" value="Unplaced"/>
</dbReference>
<evidence type="ECO:0000259" key="3">
    <source>
        <dbReference type="PROSITE" id="PS50102"/>
    </source>
</evidence>
<dbReference type="InterPro" id="IPR035979">
    <property type="entry name" value="RBD_domain_sf"/>
</dbReference>
<dbReference type="InterPro" id="IPR002589">
    <property type="entry name" value="Macro_dom"/>
</dbReference>
<proteinExistence type="predicted"/>
<dbReference type="CDD" id="cd00590">
    <property type="entry name" value="RRM_SF"/>
    <property type="match status" value="1"/>
</dbReference>
<keyword evidence="1" id="KW-0694">RNA-binding</keyword>
<gene>
    <name evidence="6" type="primary">LOC106170494</name>
</gene>
<dbReference type="SMART" id="SM00506">
    <property type="entry name" value="A1pp"/>
    <property type="match status" value="1"/>
</dbReference>
<dbReference type="SUPFAM" id="SSF52949">
    <property type="entry name" value="Macro domain-like"/>
    <property type="match status" value="1"/>
</dbReference>
<dbReference type="OrthoDB" id="6133115at2759"/>
<feature type="domain" description="RRM" evidence="3">
    <location>
        <begin position="7"/>
        <end position="92"/>
    </location>
</feature>
<dbReference type="SUPFAM" id="SSF54928">
    <property type="entry name" value="RNA-binding domain, RBD"/>
    <property type="match status" value="1"/>
</dbReference>
<dbReference type="InterPro" id="IPR012677">
    <property type="entry name" value="Nucleotide-bd_a/b_plait_sf"/>
</dbReference>
<dbReference type="InterPro" id="IPR043472">
    <property type="entry name" value="Macro_dom-like"/>
</dbReference>
<name>A0A1S3J698_LINAN</name>
<evidence type="ECO:0000256" key="2">
    <source>
        <dbReference type="SAM" id="MobiDB-lite"/>
    </source>
</evidence>
<evidence type="ECO:0000259" key="4">
    <source>
        <dbReference type="PROSITE" id="PS51154"/>
    </source>
</evidence>
<dbReference type="PANTHER" id="PTHR11106:SF111">
    <property type="entry name" value="MACRO DOMAIN-CONTAINING PROTEIN"/>
    <property type="match status" value="1"/>
</dbReference>
<dbReference type="Pfam" id="PF00076">
    <property type="entry name" value="RRM_1"/>
    <property type="match status" value="1"/>
</dbReference>
<dbReference type="CDD" id="cd02907">
    <property type="entry name" value="Macro_Af1521_BAL-like"/>
    <property type="match status" value="1"/>
</dbReference>
<dbReference type="PROSITE" id="PS51154">
    <property type="entry name" value="MACRO"/>
    <property type="match status" value="1"/>
</dbReference>
<feature type="domain" description="Macro" evidence="4">
    <location>
        <begin position="368"/>
        <end position="557"/>
    </location>
</feature>
<feature type="compositionally biased region" description="Basic and acidic residues" evidence="2">
    <location>
        <begin position="180"/>
        <end position="196"/>
    </location>
</feature>
<organism evidence="5 6">
    <name type="scientific">Lingula anatina</name>
    <name type="common">Brachiopod</name>
    <name type="synonym">Lingula unguis</name>
    <dbReference type="NCBI Taxonomy" id="7574"/>
    <lineage>
        <taxon>Eukaryota</taxon>
        <taxon>Metazoa</taxon>
        <taxon>Spiralia</taxon>
        <taxon>Lophotrochozoa</taxon>
        <taxon>Brachiopoda</taxon>
        <taxon>Linguliformea</taxon>
        <taxon>Lingulata</taxon>
        <taxon>Lingulida</taxon>
        <taxon>Linguloidea</taxon>
        <taxon>Lingulidae</taxon>
        <taxon>Lingula</taxon>
    </lineage>
</organism>
<dbReference type="Gene3D" id="3.40.220.10">
    <property type="entry name" value="Leucine Aminopeptidase, subunit E, domain 1"/>
    <property type="match status" value="1"/>
</dbReference>
<accession>A0A1S3J698</accession>